<accession>A0AAW9KW00</accession>
<gene>
    <name evidence="1" type="ORF">QU665_08865</name>
</gene>
<dbReference type="EMBL" id="JAXBCZ010000001">
    <property type="protein sequence ID" value="MEA1305173.1"/>
    <property type="molecule type" value="Genomic_DNA"/>
</dbReference>
<comment type="caution">
    <text evidence="1">The sequence shown here is derived from an EMBL/GenBank/DDBJ whole genome shotgun (WGS) entry which is preliminary data.</text>
</comment>
<protein>
    <recommendedName>
        <fullName evidence="3">DUF3558 domain-containing protein</fullName>
    </recommendedName>
</protein>
<keyword evidence="2" id="KW-1185">Reference proteome</keyword>
<name>A0AAW9KW00_9ACTO</name>
<dbReference type="PROSITE" id="PS51257">
    <property type="entry name" value="PROKAR_LIPOPROTEIN"/>
    <property type="match status" value="1"/>
</dbReference>
<evidence type="ECO:0000313" key="1">
    <source>
        <dbReference type="EMBL" id="MEA1305173.1"/>
    </source>
</evidence>
<organism evidence="1 2">
    <name type="scientific">Actinomyces oris</name>
    <dbReference type="NCBI Taxonomy" id="544580"/>
    <lineage>
        <taxon>Bacteria</taxon>
        <taxon>Bacillati</taxon>
        <taxon>Actinomycetota</taxon>
        <taxon>Actinomycetes</taxon>
        <taxon>Actinomycetales</taxon>
        <taxon>Actinomycetaceae</taxon>
        <taxon>Actinomyces</taxon>
    </lineage>
</organism>
<dbReference type="Proteomes" id="UP001289581">
    <property type="component" value="Unassembled WGS sequence"/>
</dbReference>
<evidence type="ECO:0000313" key="2">
    <source>
        <dbReference type="Proteomes" id="UP001289581"/>
    </source>
</evidence>
<evidence type="ECO:0008006" key="3">
    <source>
        <dbReference type="Google" id="ProtNLM"/>
    </source>
</evidence>
<proteinExistence type="predicted"/>
<reference evidence="1 2" key="1">
    <citation type="submission" date="2023-06" db="EMBL/GenBank/DDBJ databases">
        <title>Actinomyces orist ORNL 0101 HMT-893 genome.</title>
        <authorList>
            <person name="Johnston C.D."/>
            <person name="Chen T."/>
            <person name="Dewhirst F.E."/>
        </authorList>
    </citation>
    <scope>NUCLEOTIDE SEQUENCE [LARGE SCALE GENOMIC DNA]</scope>
    <source>
        <strain evidence="1 2">ORNL 0101</strain>
    </source>
</reference>
<dbReference type="AlphaFoldDB" id="A0AAW9KW00"/>
<sequence>MRRSFMNLSCAVAAVFMFLGVVSCVRGDSKGKGVASTVASSPVFRLDDTLCDVVPNRLLLEGLSFHSEEYVYRHSNDSTDPTKVPQESAFYCTITGHESGDDNPSSLLIAYAPGGLLSVDSGHLFSDIEAEGHDRLVLDGIEGRGYMWAHDDGISVAWLYPDNHALQVELVYNHFSGHTYGPKSLEGMKALVREMIPAIPPVANGPNLRRTEVP</sequence>
<dbReference type="RefSeq" id="WP_143223481.1">
    <property type="nucleotide sequence ID" value="NZ_JAXBCZ010000001.1"/>
</dbReference>